<proteinExistence type="predicted"/>
<name>A0A383CL87_9ZZZZ</name>
<dbReference type="InterPro" id="IPR003768">
    <property type="entry name" value="ScpA"/>
</dbReference>
<dbReference type="PANTHER" id="PTHR33969:SF2">
    <property type="entry name" value="SEGREGATION AND CONDENSATION PROTEIN A"/>
    <property type="match status" value="1"/>
</dbReference>
<organism evidence="1">
    <name type="scientific">marine metagenome</name>
    <dbReference type="NCBI Taxonomy" id="408172"/>
    <lineage>
        <taxon>unclassified sequences</taxon>
        <taxon>metagenomes</taxon>
        <taxon>ecological metagenomes</taxon>
    </lineage>
</organism>
<sequence>MGTMNIELGGEFVYMASLLIKIKAKVLLPKSNDENVEIEDPRVPLVQRLLEYQQFKEVGEELGDKYNEHSTHYPKGNEIVYDKLSGERSTPLQNVNLF</sequence>
<reference evidence="1" key="1">
    <citation type="submission" date="2018-05" db="EMBL/GenBank/DDBJ databases">
        <authorList>
            <person name="Lanie J.A."/>
            <person name="Ng W.-L."/>
            <person name="Kazmierczak K.M."/>
            <person name="Andrzejewski T.M."/>
            <person name="Davidsen T.M."/>
            <person name="Wayne K.J."/>
            <person name="Tettelin H."/>
            <person name="Glass J.I."/>
            <person name="Rusch D."/>
            <person name="Podicherti R."/>
            <person name="Tsui H.-C.T."/>
            <person name="Winkler M.E."/>
        </authorList>
    </citation>
    <scope>NUCLEOTIDE SEQUENCE</scope>
</reference>
<dbReference type="PANTHER" id="PTHR33969">
    <property type="entry name" value="SEGREGATION AND CONDENSATION PROTEIN A"/>
    <property type="match status" value="1"/>
</dbReference>
<dbReference type="AlphaFoldDB" id="A0A383CL87"/>
<dbReference type="EMBL" id="UINC01209751">
    <property type="protein sequence ID" value="SVE32904.1"/>
    <property type="molecule type" value="Genomic_DNA"/>
</dbReference>
<accession>A0A383CL87</accession>
<gene>
    <name evidence="1" type="ORF">METZ01_LOCUS485758</name>
</gene>
<feature type="non-terminal residue" evidence="1">
    <location>
        <position position="98"/>
    </location>
</feature>
<dbReference type="Pfam" id="PF02616">
    <property type="entry name" value="SMC_ScpA"/>
    <property type="match status" value="1"/>
</dbReference>
<evidence type="ECO:0000313" key="1">
    <source>
        <dbReference type="EMBL" id="SVE32904.1"/>
    </source>
</evidence>
<protein>
    <submittedName>
        <fullName evidence="1">Uncharacterized protein</fullName>
    </submittedName>
</protein>